<accession>A0A232FN07</accession>
<protein>
    <submittedName>
        <fullName evidence="1">Uncharacterized protein</fullName>
    </submittedName>
</protein>
<reference evidence="1 2" key="1">
    <citation type="journal article" date="2017" name="Curr. Biol.">
        <title>The Evolution of Venom by Co-option of Single-Copy Genes.</title>
        <authorList>
            <person name="Martinson E.O."/>
            <person name="Mrinalini"/>
            <person name="Kelkar Y.D."/>
            <person name="Chang C.H."/>
            <person name="Werren J.H."/>
        </authorList>
    </citation>
    <scope>NUCLEOTIDE SEQUENCE [LARGE SCALE GENOMIC DNA]</scope>
    <source>
        <strain evidence="1 2">Alberta</strain>
        <tissue evidence="1">Whole body</tissue>
    </source>
</reference>
<keyword evidence="2" id="KW-1185">Reference proteome</keyword>
<dbReference type="EMBL" id="NNAY01000024">
    <property type="protein sequence ID" value="OXU31848.1"/>
    <property type="molecule type" value="Genomic_DNA"/>
</dbReference>
<sequence>MPSLVSVSVGCLRCVEEQSTCDFSVARINRQRQESDPSYITLVYNQFWTKRVALCRGI</sequence>
<evidence type="ECO:0000313" key="2">
    <source>
        <dbReference type="Proteomes" id="UP000215335"/>
    </source>
</evidence>
<comment type="caution">
    <text evidence="1">The sequence shown here is derived from an EMBL/GenBank/DDBJ whole genome shotgun (WGS) entry which is preliminary data.</text>
</comment>
<proteinExistence type="predicted"/>
<dbReference type="AlphaFoldDB" id="A0A232FN07"/>
<evidence type="ECO:0000313" key="1">
    <source>
        <dbReference type="EMBL" id="OXU31848.1"/>
    </source>
</evidence>
<organism evidence="1 2">
    <name type="scientific">Trichomalopsis sarcophagae</name>
    <dbReference type="NCBI Taxonomy" id="543379"/>
    <lineage>
        <taxon>Eukaryota</taxon>
        <taxon>Metazoa</taxon>
        <taxon>Ecdysozoa</taxon>
        <taxon>Arthropoda</taxon>
        <taxon>Hexapoda</taxon>
        <taxon>Insecta</taxon>
        <taxon>Pterygota</taxon>
        <taxon>Neoptera</taxon>
        <taxon>Endopterygota</taxon>
        <taxon>Hymenoptera</taxon>
        <taxon>Apocrita</taxon>
        <taxon>Proctotrupomorpha</taxon>
        <taxon>Chalcidoidea</taxon>
        <taxon>Pteromalidae</taxon>
        <taxon>Pteromalinae</taxon>
        <taxon>Trichomalopsis</taxon>
    </lineage>
</organism>
<name>A0A232FN07_9HYME</name>
<dbReference type="Proteomes" id="UP000215335">
    <property type="component" value="Unassembled WGS sequence"/>
</dbReference>
<gene>
    <name evidence="1" type="ORF">TSAR_016757</name>
</gene>